<evidence type="ECO:0000256" key="3">
    <source>
        <dbReference type="SAM" id="MobiDB-lite"/>
    </source>
</evidence>
<sequence>MSTTPNSPHPSPSTRILIHQSPISAAISTRNSIIHSSAKGWSPLQINKGESRSGLSLSPSPEPSAQTGPRRTSSSFKVVTSNSLVSNSPFKSPQAGGNGQKDQVIHERRSTRQLGEAAPSARGVGSTPKTTIGLGISAKRGGSRSPSGGAAVSGQRRVSGERPRVAFPVSNGERRSSGERNVSGSKENESPDARYGKRLPKASMGLKGLVEGSYVSKSPFKKSPSGGLSAATDNQADEAVSATPGAVPVEMDDVFSSPSPRRASGGKQRRASPSTLGSVAHRSPTPSSPRSVASNVFLAPPSSGPSPLREQIFASNPSDFEPMPTPTAHRSALTPSRRLRGPRGVSQGYDSPSKKTVTFQSVPDVKEYEILSAEPSVDGSFDIEMEDEADWEDERQGSLDDLLTEDENVSPSKEIEQESQDDHDAQHHESTTADFMDTLVQEGLFSPPEMDTPAFHDQAAFEIPLETSFTEAENESDRPYLATPSLGDSVHATPLFENHNVFTETDPAGIPYGRTHHAERAAEAHRTALHIPIEQPSLPHSQEYRMLFDANAAQPSVLPPITPTSPSFYHDYNDPFASVTPSLPSRAPEPKRQQEPEPHAHQSSPMPDPFITLQTATKTILPSSEDSKNREEDGVPLGRTSHKDRVLAARILATRELGLGMPGRPNRSLPSSSAPTSPLSESEPVFEWREEEMVEEKSARKLPKVPPPVPMPVEVPSPAMNPQREIEGDKLAVSGFSLPDIDKTSPFFNSASTFEQAAQPVEEPATPPSVSGSDTKSDSLADDVDRPLTPPPTLPFGLAQTKPESPHRLPELDFNFETINFDSENKDERVVSLGKVVRPESIPLGLSSIEQKKVARPIEVKKATKEDIPKTTVNSASDFSPSSFKSQSQEKKTTHDSTTSRIRQRISREMIRETIQQRIADGSLSRRPASMDMDVLSKSFLRASLSDFEVKKIRRVSMDKDLPSPPAESPARVSSAPSTPRKPRPKSEIVGRVTSPRSQSQSAERPGIRPRSQTQSAHDVFKQSEREGGEAKSALDKIVALVRRDAGGNKEGGEKMERDVSGTIAAAMFRVPTPGKELDKPLGILRNPNGLLDANSKAEGPEVGAGSPTSKRRVSNNVRPISETSISPTSSLSGTQSSKDGPTAREQAIIAKRRQERDRQVSTASAVSAISAGSRKSRRSLSMGDVNAEISQAKSHRHTMMGPSNAGNSRPPSGVAARRGTRGNPRLTLGIDDEEKSILDAFREEVDNIGSERGYKVRERPVVRASYNGKIAHSNAGNLEVGKAWRALRRPSDLHEHAAAIKAMREREADLGKATGTIFVKVLGIEGVQFPIPQEQTHFCITLDNGIDYIKTPYSVLKEGAKVNQEFSLVEHPNFEFSLSVDIRRDAHILKLIHEKNNPPRPTVPASPAKHHGGHFRALFGSPRKPKGPVPKGAVPKRDERPATPVSTSAVAKKETIANYLLDSTNGTIAKTHIQFKTIAKNCDARVLEIRYPMFAMFKGNGGNLGSLGSGGSKEGEGARKALAKITLQVFRLPPIPGLNADELPQCIDDCLRGLRHHAWHEHEYHDGVLTQDGGDLNSPKRRLFKIIGGNLVAINEVTKKQVAMIDLRQAVSIIDLNEDQPGTPKSKTTMRPRDSDEGFGQRPRSFMIEFKDGEGITFMADTDASKAGWMEVLQGLVGKIPSNPLWAELLTLRIREKAAKRSASSGSLAKEGRKVSVKRPSAAGKR</sequence>
<dbReference type="PANTHER" id="PTHR36100:SF1">
    <property type="entry name" value="BUD SITE SELECTION PROTEIN 4"/>
    <property type="match status" value="1"/>
</dbReference>
<reference evidence="5" key="1">
    <citation type="submission" date="2015-01" db="EMBL/GenBank/DDBJ databases">
        <authorList>
            <consortium name="The Broad Institute Genomics Platform"/>
            <person name="Cuomo C."/>
            <person name="Litvintseva A."/>
            <person name="Chen Y."/>
            <person name="Heitman J."/>
            <person name="Sun S."/>
            <person name="Springer D."/>
            <person name="Dromer F."/>
            <person name="Young S."/>
            <person name="Zeng Q."/>
            <person name="Gargeya S."/>
            <person name="Abouelleil A."/>
            <person name="Alvarado L."/>
            <person name="Chapman S.B."/>
            <person name="Gainer-Dewar J."/>
            <person name="Goldberg J."/>
            <person name="Griggs A."/>
            <person name="Gujja S."/>
            <person name="Hansen M."/>
            <person name="Howarth C."/>
            <person name="Imamovic A."/>
            <person name="Larimer J."/>
            <person name="Murphy C."/>
            <person name="Naylor J."/>
            <person name="Pearson M."/>
            <person name="Priest M."/>
            <person name="Roberts A."/>
            <person name="Saif S."/>
            <person name="Shea T."/>
            <person name="Sykes S."/>
            <person name="Wortman J."/>
            <person name="Nusbaum C."/>
            <person name="Birren B."/>
        </authorList>
    </citation>
    <scope>NUCLEOTIDE SEQUENCE</scope>
    <source>
        <strain evidence="5">IND107</strain>
    </source>
</reference>
<accession>A0ABR3BLV0</accession>
<dbReference type="Proteomes" id="UP000054399">
    <property type="component" value="Unassembled WGS sequence"/>
</dbReference>
<keyword evidence="6" id="KW-1185">Reference proteome</keyword>
<dbReference type="InterPro" id="IPR001849">
    <property type="entry name" value="PH_domain"/>
</dbReference>
<feature type="compositionally biased region" description="Polar residues" evidence="3">
    <location>
        <begin position="65"/>
        <end position="91"/>
    </location>
</feature>
<feature type="region of interest" description="Disordered" evidence="3">
    <location>
        <begin position="37"/>
        <end position="203"/>
    </location>
</feature>
<feature type="compositionally biased region" description="Acidic residues" evidence="3">
    <location>
        <begin position="381"/>
        <end position="393"/>
    </location>
</feature>
<dbReference type="Gene3D" id="2.30.29.30">
    <property type="entry name" value="Pleckstrin-homology domain (PH domain)/Phosphotyrosine-binding domain (PTB)"/>
    <property type="match status" value="1"/>
</dbReference>
<dbReference type="EMBL" id="ATAM02000009">
    <property type="protein sequence ID" value="KAL0243770.1"/>
    <property type="molecule type" value="Genomic_DNA"/>
</dbReference>
<keyword evidence="1" id="KW-0132">Cell division</keyword>
<feature type="compositionally biased region" description="Low complexity" evidence="3">
    <location>
        <begin position="216"/>
        <end position="229"/>
    </location>
</feature>
<feature type="compositionally biased region" description="Basic and acidic residues" evidence="3">
    <location>
        <begin position="1019"/>
        <end position="1032"/>
    </location>
</feature>
<name>A0ABR3BLV0_9TREE</name>
<dbReference type="PROSITE" id="PS50003">
    <property type="entry name" value="PH_DOMAIN"/>
    <property type="match status" value="1"/>
</dbReference>
<dbReference type="PANTHER" id="PTHR36100">
    <property type="entry name" value="BUD SITE SELECTION PROTEIN 4"/>
    <property type="match status" value="1"/>
</dbReference>
<feature type="region of interest" description="Disordered" evidence="3">
    <location>
        <begin position="1089"/>
        <end position="1226"/>
    </location>
</feature>
<feature type="compositionally biased region" description="Polar residues" evidence="3">
    <location>
        <begin position="284"/>
        <end position="294"/>
    </location>
</feature>
<dbReference type="GeneID" id="91991886"/>
<organism evidence="5 6">
    <name type="scientific">Cryptococcus tetragattii IND107</name>
    <dbReference type="NCBI Taxonomy" id="1296105"/>
    <lineage>
        <taxon>Eukaryota</taxon>
        <taxon>Fungi</taxon>
        <taxon>Dikarya</taxon>
        <taxon>Basidiomycota</taxon>
        <taxon>Agaricomycotina</taxon>
        <taxon>Tremellomycetes</taxon>
        <taxon>Tremellales</taxon>
        <taxon>Cryptococcaceae</taxon>
        <taxon>Cryptococcus</taxon>
        <taxon>Cryptococcus gattii species complex</taxon>
    </lineage>
</organism>
<dbReference type="RefSeq" id="XP_066612137.1">
    <property type="nucleotide sequence ID" value="XM_066759490.1"/>
</dbReference>
<feature type="compositionally biased region" description="Polar residues" evidence="3">
    <location>
        <begin position="348"/>
        <end position="360"/>
    </location>
</feature>
<dbReference type="InterPro" id="IPR011993">
    <property type="entry name" value="PH-like_dom_sf"/>
</dbReference>
<feature type="compositionally biased region" description="Low complexity" evidence="3">
    <location>
        <begin position="1122"/>
        <end position="1138"/>
    </location>
</feature>
<feature type="compositionally biased region" description="Basic and acidic residues" evidence="3">
    <location>
        <begin position="413"/>
        <end position="428"/>
    </location>
</feature>
<dbReference type="SUPFAM" id="SSF50729">
    <property type="entry name" value="PH domain-like"/>
    <property type="match status" value="1"/>
</dbReference>
<feature type="compositionally biased region" description="Basic and acidic residues" evidence="3">
    <location>
        <begin position="186"/>
        <end position="195"/>
    </location>
</feature>
<evidence type="ECO:0000259" key="4">
    <source>
        <dbReference type="PROSITE" id="PS50003"/>
    </source>
</evidence>
<feature type="compositionally biased region" description="Low complexity" evidence="3">
    <location>
        <begin position="668"/>
        <end position="685"/>
    </location>
</feature>
<evidence type="ECO:0000256" key="1">
    <source>
        <dbReference type="ARBA" id="ARBA00022618"/>
    </source>
</evidence>
<feature type="compositionally biased region" description="Basic and acidic residues" evidence="3">
    <location>
        <begin position="775"/>
        <end position="786"/>
    </location>
</feature>
<dbReference type="InterPro" id="IPR052007">
    <property type="entry name" value="Bud4"/>
</dbReference>
<proteinExistence type="predicted"/>
<evidence type="ECO:0000313" key="6">
    <source>
        <dbReference type="Proteomes" id="UP000054399"/>
    </source>
</evidence>
<feature type="compositionally biased region" description="Low complexity" evidence="3">
    <location>
        <begin position="1162"/>
        <end position="1174"/>
    </location>
</feature>
<comment type="caution">
    <text evidence="5">The sequence shown here is derived from an EMBL/GenBank/DDBJ whole genome shotgun (WGS) entry which is preliminary data.</text>
</comment>
<evidence type="ECO:0000313" key="5">
    <source>
        <dbReference type="EMBL" id="KAL0243770.1"/>
    </source>
</evidence>
<feature type="region of interest" description="Disordered" evidence="3">
    <location>
        <begin position="558"/>
        <end position="642"/>
    </location>
</feature>
<feature type="region of interest" description="Disordered" evidence="3">
    <location>
        <begin position="373"/>
        <end position="428"/>
    </location>
</feature>
<evidence type="ECO:0000256" key="2">
    <source>
        <dbReference type="ARBA" id="ARBA00023306"/>
    </source>
</evidence>
<feature type="region of interest" description="Disordered" evidence="3">
    <location>
        <begin position="215"/>
        <end position="360"/>
    </location>
</feature>
<gene>
    <name evidence="5" type="ORF">I308_105030</name>
</gene>
<feature type="region of interest" description="Disordered" evidence="3">
    <location>
        <begin position="862"/>
        <end position="907"/>
    </location>
</feature>
<feature type="compositionally biased region" description="Pro residues" evidence="3">
    <location>
        <begin position="704"/>
        <end position="715"/>
    </location>
</feature>
<feature type="region of interest" description="Disordered" evidence="3">
    <location>
        <begin position="1418"/>
        <end position="1449"/>
    </location>
</feature>
<feature type="region of interest" description="Disordered" evidence="3">
    <location>
        <begin position="1619"/>
        <end position="1642"/>
    </location>
</feature>
<keyword evidence="2" id="KW-0131">Cell cycle</keyword>
<feature type="compositionally biased region" description="Polar residues" evidence="3">
    <location>
        <begin position="612"/>
        <end position="624"/>
    </location>
</feature>
<feature type="region of interest" description="Disordered" evidence="3">
    <location>
        <begin position="745"/>
        <end position="810"/>
    </location>
</feature>
<feature type="compositionally biased region" description="Polar residues" evidence="3">
    <location>
        <begin position="746"/>
        <end position="756"/>
    </location>
</feature>
<protein>
    <recommendedName>
        <fullName evidence="4">PH domain-containing protein</fullName>
    </recommendedName>
</protein>
<feature type="compositionally biased region" description="Low complexity" evidence="3">
    <location>
        <begin position="875"/>
        <end position="887"/>
    </location>
</feature>
<feature type="region of interest" description="Disordered" evidence="3">
    <location>
        <begin position="657"/>
        <end position="727"/>
    </location>
</feature>
<feature type="domain" description="PH" evidence="4">
    <location>
        <begin position="1563"/>
        <end position="1679"/>
    </location>
</feature>
<feature type="compositionally biased region" description="Low complexity" evidence="3">
    <location>
        <begin position="137"/>
        <end position="154"/>
    </location>
</feature>
<feature type="region of interest" description="Disordered" evidence="3">
    <location>
        <begin position="1700"/>
        <end position="1727"/>
    </location>
</feature>
<reference evidence="5" key="2">
    <citation type="submission" date="2024-01" db="EMBL/GenBank/DDBJ databases">
        <title>Comparative genomics of Cryptococcus and Kwoniella reveals pathogenesis evolution and contrasting modes of karyotype evolution via chromosome fusion or intercentromeric recombination.</title>
        <authorList>
            <person name="Coelho M.A."/>
            <person name="David-Palma M."/>
            <person name="Shea T."/>
            <person name="Bowers K."/>
            <person name="Mcginley-Smith S."/>
            <person name="Mohammad A.W."/>
            <person name="Gnirke A."/>
            <person name="Yurkov A.M."/>
            <person name="Nowrousian M."/>
            <person name="Sun S."/>
            <person name="Cuomo C.A."/>
            <person name="Heitman J."/>
        </authorList>
    </citation>
    <scope>NUCLEOTIDE SEQUENCE</scope>
    <source>
        <strain evidence="5">IND107</strain>
    </source>
</reference>
<feature type="compositionally biased region" description="Basic and acidic residues" evidence="3">
    <location>
        <begin position="588"/>
        <end position="600"/>
    </location>
</feature>
<dbReference type="SMART" id="SM00233">
    <property type="entry name" value="PH"/>
    <property type="match status" value="1"/>
</dbReference>
<feature type="region of interest" description="Disordered" evidence="3">
    <location>
        <begin position="959"/>
        <end position="1032"/>
    </location>
</feature>